<protein>
    <submittedName>
        <fullName evidence="1">Uncharacterized protein</fullName>
    </submittedName>
</protein>
<reference evidence="1 2" key="1">
    <citation type="journal article" date="2024" name="Plant Biotechnol. J.">
        <title>Genome and CRISPR/Cas9 system of a widespread forest tree (Populus alba) in the world.</title>
        <authorList>
            <person name="Liu Y.J."/>
            <person name="Jiang P.F."/>
            <person name="Han X.M."/>
            <person name="Li X.Y."/>
            <person name="Wang H.M."/>
            <person name="Wang Y.J."/>
            <person name="Wang X.X."/>
            <person name="Zeng Q.Y."/>
        </authorList>
    </citation>
    <scope>NUCLEOTIDE SEQUENCE [LARGE SCALE GENOMIC DNA]</scope>
    <source>
        <strain evidence="2">cv. PAL-ZL1</strain>
    </source>
</reference>
<accession>A0ACC4BTQ7</accession>
<dbReference type="Proteomes" id="UP000309997">
    <property type="component" value="Unassembled WGS sequence"/>
</dbReference>
<name>A0ACC4BTQ7_POPAL</name>
<evidence type="ECO:0000313" key="1">
    <source>
        <dbReference type="EMBL" id="KAL3581771.1"/>
    </source>
</evidence>
<gene>
    <name evidence="1" type="ORF">D5086_016103</name>
</gene>
<keyword evidence="2" id="KW-1185">Reference proteome</keyword>
<evidence type="ECO:0000313" key="2">
    <source>
        <dbReference type="Proteomes" id="UP000309997"/>
    </source>
</evidence>
<comment type="caution">
    <text evidence="1">The sequence shown here is derived from an EMBL/GenBank/DDBJ whole genome shotgun (WGS) entry which is preliminary data.</text>
</comment>
<proteinExistence type="predicted"/>
<organism evidence="1 2">
    <name type="scientific">Populus alba</name>
    <name type="common">White poplar</name>
    <dbReference type="NCBI Taxonomy" id="43335"/>
    <lineage>
        <taxon>Eukaryota</taxon>
        <taxon>Viridiplantae</taxon>
        <taxon>Streptophyta</taxon>
        <taxon>Embryophyta</taxon>
        <taxon>Tracheophyta</taxon>
        <taxon>Spermatophyta</taxon>
        <taxon>Magnoliopsida</taxon>
        <taxon>eudicotyledons</taxon>
        <taxon>Gunneridae</taxon>
        <taxon>Pentapetalae</taxon>
        <taxon>rosids</taxon>
        <taxon>fabids</taxon>
        <taxon>Malpighiales</taxon>
        <taxon>Salicaceae</taxon>
        <taxon>Saliceae</taxon>
        <taxon>Populus</taxon>
    </lineage>
</organism>
<dbReference type="EMBL" id="RCHU02000008">
    <property type="protein sequence ID" value="KAL3581771.1"/>
    <property type="molecule type" value="Genomic_DNA"/>
</dbReference>
<sequence>MESFVYSQHLHDYRTREAWTKEMGVASQQIKAARRSSARIFLSETGHDHGDVRYGRKSHKGVQNMWALARSPKKQHLEAHYKV</sequence>